<comment type="caution">
    <text evidence="1">The sequence shown here is derived from an EMBL/GenBank/DDBJ whole genome shotgun (WGS) entry which is preliminary data.</text>
</comment>
<reference evidence="1 2" key="1">
    <citation type="submission" date="2024-01" db="EMBL/GenBank/DDBJ databases">
        <title>The genomes of 5 underutilized Papilionoideae crops provide insights into root nodulation and disease resistanc.</title>
        <authorList>
            <person name="Jiang F."/>
        </authorList>
    </citation>
    <scope>NUCLEOTIDE SEQUENCE [LARGE SCALE GENOMIC DNA]</scope>
    <source>
        <strain evidence="1">LVBAO_FW01</strain>
        <tissue evidence="1">Leaves</tissue>
    </source>
</reference>
<proteinExistence type="predicted"/>
<evidence type="ECO:0000313" key="2">
    <source>
        <dbReference type="Proteomes" id="UP001367508"/>
    </source>
</evidence>
<protein>
    <submittedName>
        <fullName evidence="1">Uncharacterized protein</fullName>
    </submittedName>
</protein>
<evidence type="ECO:0000313" key="1">
    <source>
        <dbReference type="EMBL" id="KAK7345016.1"/>
    </source>
</evidence>
<dbReference type="Proteomes" id="UP001367508">
    <property type="component" value="Unassembled WGS sequence"/>
</dbReference>
<organism evidence="1 2">
    <name type="scientific">Canavalia gladiata</name>
    <name type="common">Sword bean</name>
    <name type="synonym">Dolichos gladiatus</name>
    <dbReference type="NCBI Taxonomy" id="3824"/>
    <lineage>
        <taxon>Eukaryota</taxon>
        <taxon>Viridiplantae</taxon>
        <taxon>Streptophyta</taxon>
        <taxon>Embryophyta</taxon>
        <taxon>Tracheophyta</taxon>
        <taxon>Spermatophyta</taxon>
        <taxon>Magnoliopsida</taxon>
        <taxon>eudicotyledons</taxon>
        <taxon>Gunneridae</taxon>
        <taxon>Pentapetalae</taxon>
        <taxon>rosids</taxon>
        <taxon>fabids</taxon>
        <taxon>Fabales</taxon>
        <taxon>Fabaceae</taxon>
        <taxon>Papilionoideae</taxon>
        <taxon>50 kb inversion clade</taxon>
        <taxon>NPAAA clade</taxon>
        <taxon>indigoferoid/millettioid clade</taxon>
        <taxon>Phaseoleae</taxon>
        <taxon>Canavalia</taxon>
    </lineage>
</organism>
<keyword evidence="2" id="KW-1185">Reference proteome</keyword>
<dbReference type="AlphaFoldDB" id="A0AAN9LZG6"/>
<accession>A0AAN9LZG6</accession>
<sequence>MSGNGLHLCRAPARRTFLVPSAFPPGTDPNIMKTEVVKRDTEEASQSKRKLEFAILRHYIEFVDLNR</sequence>
<gene>
    <name evidence="1" type="ORF">VNO77_15368</name>
</gene>
<dbReference type="EMBL" id="JAYMYQ010000003">
    <property type="protein sequence ID" value="KAK7345016.1"/>
    <property type="molecule type" value="Genomic_DNA"/>
</dbReference>
<name>A0AAN9LZG6_CANGL</name>